<sequence length="202" mass="20494">MKAVARALALGMIGLVAACTTSAPQTQVTRFHLGQPIARGQVAVEPLNPAVGGSLEYNLFEGAVSRELARAGFNVAPGVPQSELVAVVSVNRNFREEQRQGSGVSVGLGGGGFSGGRRGGGIGLGGGVSFPIGGGRGREVTATELAVQLKRRSDGTVIWEGRAQTQAASNKPESAPDATAARLANALFAGFPGESGRTISVK</sequence>
<organism evidence="3 4">
    <name type="scientific">Sphingomonas jatrophae</name>
    <dbReference type="NCBI Taxonomy" id="1166337"/>
    <lineage>
        <taxon>Bacteria</taxon>
        <taxon>Pseudomonadati</taxon>
        <taxon>Pseudomonadota</taxon>
        <taxon>Alphaproteobacteria</taxon>
        <taxon>Sphingomonadales</taxon>
        <taxon>Sphingomonadaceae</taxon>
        <taxon>Sphingomonas</taxon>
    </lineage>
</organism>
<dbReference type="RefSeq" id="WP_093316913.1">
    <property type="nucleotide sequence ID" value="NZ_FOZG01000003.1"/>
</dbReference>
<accession>A0A1I6M8V2</accession>
<dbReference type="Pfam" id="PF13590">
    <property type="entry name" value="DUF4136"/>
    <property type="match status" value="1"/>
</dbReference>
<feature type="domain" description="DUF4136" evidence="2">
    <location>
        <begin position="54"/>
        <end position="193"/>
    </location>
</feature>
<name>A0A1I6M8V2_9SPHN</name>
<dbReference type="InterPro" id="IPR025411">
    <property type="entry name" value="DUF4136"/>
</dbReference>
<feature type="signal peptide" evidence="1">
    <location>
        <begin position="1"/>
        <end position="18"/>
    </location>
</feature>
<evidence type="ECO:0000259" key="2">
    <source>
        <dbReference type="Pfam" id="PF13590"/>
    </source>
</evidence>
<dbReference type="Proteomes" id="UP000198824">
    <property type="component" value="Unassembled WGS sequence"/>
</dbReference>
<protein>
    <recommendedName>
        <fullName evidence="2">DUF4136 domain-containing protein</fullName>
    </recommendedName>
</protein>
<dbReference type="AlphaFoldDB" id="A0A1I6M8V2"/>
<evidence type="ECO:0000313" key="3">
    <source>
        <dbReference type="EMBL" id="SFS12109.1"/>
    </source>
</evidence>
<dbReference type="EMBL" id="FOZG01000003">
    <property type="protein sequence ID" value="SFS12109.1"/>
    <property type="molecule type" value="Genomic_DNA"/>
</dbReference>
<keyword evidence="4" id="KW-1185">Reference proteome</keyword>
<reference evidence="3 4" key="1">
    <citation type="submission" date="2016-10" db="EMBL/GenBank/DDBJ databases">
        <authorList>
            <person name="de Groot N.N."/>
        </authorList>
    </citation>
    <scope>NUCLEOTIDE SEQUENCE [LARGE SCALE GENOMIC DNA]</scope>
    <source>
        <strain evidence="3 4">S5-249</strain>
    </source>
</reference>
<evidence type="ECO:0000256" key="1">
    <source>
        <dbReference type="SAM" id="SignalP"/>
    </source>
</evidence>
<feature type="chain" id="PRO_5011619256" description="DUF4136 domain-containing protein" evidence="1">
    <location>
        <begin position="19"/>
        <end position="202"/>
    </location>
</feature>
<evidence type="ECO:0000313" key="4">
    <source>
        <dbReference type="Proteomes" id="UP000198824"/>
    </source>
</evidence>
<dbReference type="OrthoDB" id="7428103at2"/>
<dbReference type="PROSITE" id="PS51257">
    <property type="entry name" value="PROKAR_LIPOPROTEIN"/>
    <property type="match status" value="1"/>
</dbReference>
<gene>
    <name evidence="3" type="ORF">SAMN05192580_3682</name>
</gene>
<proteinExistence type="predicted"/>
<dbReference type="STRING" id="1166337.SAMN05192580_3682"/>
<keyword evidence="1" id="KW-0732">Signal</keyword>